<dbReference type="Pfam" id="PF02073">
    <property type="entry name" value="Peptidase_M29"/>
    <property type="match status" value="1"/>
</dbReference>
<proteinExistence type="predicted"/>
<evidence type="ECO:0000256" key="1">
    <source>
        <dbReference type="ARBA" id="ARBA00022723"/>
    </source>
</evidence>
<name>A0A2R6C0U9_9ARCH</name>
<dbReference type="Proteomes" id="UP000240582">
    <property type="component" value="Unassembled WGS sequence"/>
</dbReference>
<dbReference type="GO" id="GO:0046872">
    <property type="term" value="F:metal ion binding"/>
    <property type="evidence" value="ECO:0007669"/>
    <property type="project" value="UniProtKB-KW"/>
</dbReference>
<dbReference type="InterPro" id="IPR052170">
    <property type="entry name" value="M29_Exopeptidase"/>
</dbReference>
<reference evidence="2 3" key="1">
    <citation type="submission" date="2017-04" db="EMBL/GenBank/DDBJ databases">
        <title>Novel microbial lineages endemic to geothermal iron-oxide mats fill important gaps in the evolutionary history of Archaea.</title>
        <authorList>
            <person name="Jay Z.J."/>
            <person name="Beam J.P."/>
            <person name="Dlakic M."/>
            <person name="Rusch D.B."/>
            <person name="Kozubal M.A."/>
            <person name="Inskeep W.P."/>
        </authorList>
    </citation>
    <scope>NUCLEOTIDE SEQUENCE [LARGE SCALE GENOMIC DNA]</scope>
    <source>
        <strain evidence="2">ECH_B_SAG-G06</strain>
    </source>
</reference>
<evidence type="ECO:0000313" key="2">
    <source>
        <dbReference type="EMBL" id="PSO04512.1"/>
    </source>
</evidence>
<protein>
    <recommendedName>
        <fullName evidence="4">Leucyl aminopeptidase</fullName>
    </recommendedName>
</protein>
<accession>A0A2R6C0U9</accession>
<sequence>MDIARTALEGAKVIITYCLGVEKEEKSLIVYDEPNQEKARIIKKAFELLGYPSPTLSPYNRLQTIEHDVVIFCVSERLTLALGHSDLKHEVCSRGGRVGFVTQPLENTPSVQEIERIAKRTKFLAEKLEKAEGLTISTRGHSLRLYTKGRKPIAITSLIRNAGEWGALPDYAEVAIAPVEHESFGEFYVDCLIVGLGKPENGLLITFENGRVASLKNGEIGRALKRLISSDDDAHELAEVGFGTNHLRRTPKGEFDDKKILGSVHIALGDNHTIGGILRSKVHVDCLSINSEVWVSGKRVFF</sequence>
<evidence type="ECO:0000313" key="3">
    <source>
        <dbReference type="Proteomes" id="UP000240582"/>
    </source>
</evidence>
<dbReference type="GO" id="GO:0006508">
    <property type="term" value="P:proteolysis"/>
    <property type="evidence" value="ECO:0007669"/>
    <property type="project" value="InterPro"/>
</dbReference>
<comment type="caution">
    <text evidence="2">The sequence shown here is derived from an EMBL/GenBank/DDBJ whole genome shotgun (WGS) entry which is preliminary data.</text>
</comment>
<organism evidence="2 3">
    <name type="scientific">Candidatus Marsarchaeota G2 archaeon ECH_B_SAG-G06</name>
    <dbReference type="NCBI Taxonomy" id="1978166"/>
    <lineage>
        <taxon>Archaea</taxon>
        <taxon>Candidatus Marsarchaeota</taxon>
        <taxon>Candidatus Marsarchaeota group 2</taxon>
    </lineage>
</organism>
<dbReference type="SUPFAM" id="SSF144052">
    <property type="entry name" value="Thermophilic metalloprotease-like"/>
    <property type="match status" value="1"/>
</dbReference>
<dbReference type="PANTHER" id="PTHR34448">
    <property type="entry name" value="AMINOPEPTIDASE"/>
    <property type="match status" value="1"/>
</dbReference>
<keyword evidence="1" id="KW-0479">Metal-binding</keyword>
<gene>
    <name evidence="2" type="ORF">B9Q12_02235</name>
</gene>
<dbReference type="PANTHER" id="PTHR34448:SF1">
    <property type="entry name" value="BLL6088 PROTEIN"/>
    <property type="match status" value="1"/>
</dbReference>
<dbReference type="EMBL" id="NEXN01000038">
    <property type="protein sequence ID" value="PSO04512.1"/>
    <property type="molecule type" value="Genomic_DNA"/>
</dbReference>
<dbReference type="AlphaFoldDB" id="A0A2R6C0U9"/>
<dbReference type="InterPro" id="IPR000787">
    <property type="entry name" value="Peptidase_M29"/>
</dbReference>
<dbReference type="GO" id="GO:0004177">
    <property type="term" value="F:aminopeptidase activity"/>
    <property type="evidence" value="ECO:0007669"/>
    <property type="project" value="InterPro"/>
</dbReference>
<evidence type="ECO:0008006" key="4">
    <source>
        <dbReference type="Google" id="ProtNLM"/>
    </source>
</evidence>